<feature type="non-terminal residue" evidence="2">
    <location>
        <position position="1"/>
    </location>
</feature>
<feature type="compositionally biased region" description="Basic residues" evidence="1">
    <location>
        <begin position="30"/>
        <end position="48"/>
    </location>
</feature>
<gene>
    <name evidence="2" type="ORF">AVDCRST_MAG85-2561</name>
</gene>
<evidence type="ECO:0000256" key="1">
    <source>
        <dbReference type="SAM" id="MobiDB-lite"/>
    </source>
</evidence>
<protein>
    <submittedName>
        <fullName evidence="2">Uncharacterized protein</fullName>
    </submittedName>
</protein>
<dbReference type="AlphaFoldDB" id="A0A6J4T773"/>
<feature type="non-terminal residue" evidence="2">
    <location>
        <position position="75"/>
    </location>
</feature>
<dbReference type="EMBL" id="CADCVT010000278">
    <property type="protein sequence ID" value="CAA9515059.1"/>
    <property type="molecule type" value="Genomic_DNA"/>
</dbReference>
<sequence length="75" mass="8358">AGQHPLSRAGGPVVRRDLPGAHALGQGRRPVGRLRRRHRLGPLRRRLARGAQPQPVDRLLRRPLGHQLDHPDQGL</sequence>
<name>A0A6J4T773_9ACTN</name>
<proteinExistence type="predicted"/>
<feature type="region of interest" description="Disordered" evidence="1">
    <location>
        <begin position="1"/>
        <end position="75"/>
    </location>
</feature>
<evidence type="ECO:0000313" key="2">
    <source>
        <dbReference type="EMBL" id="CAA9515059.1"/>
    </source>
</evidence>
<accession>A0A6J4T773</accession>
<organism evidence="2">
    <name type="scientific">uncultured Solirubrobacteraceae bacterium</name>
    <dbReference type="NCBI Taxonomy" id="1162706"/>
    <lineage>
        <taxon>Bacteria</taxon>
        <taxon>Bacillati</taxon>
        <taxon>Actinomycetota</taxon>
        <taxon>Thermoleophilia</taxon>
        <taxon>Solirubrobacterales</taxon>
        <taxon>Solirubrobacteraceae</taxon>
        <taxon>environmental samples</taxon>
    </lineage>
</organism>
<reference evidence="2" key="1">
    <citation type="submission" date="2020-02" db="EMBL/GenBank/DDBJ databases">
        <authorList>
            <person name="Meier V. D."/>
        </authorList>
    </citation>
    <scope>NUCLEOTIDE SEQUENCE</scope>
    <source>
        <strain evidence="2">AVDCRST_MAG85</strain>
    </source>
</reference>